<dbReference type="GO" id="GO:0008270">
    <property type="term" value="F:zinc ion binding"/>
    <property type="evidence" value="ECO:0007669"/>
    <property type="project" value="InterPro"/>
</dbReference>
<dbReference type="STRING" id="1209931.A0A135TWL2"/>
<evidence type="ECO:0000259" key="4">
    <source>
        <dbReference type="PROSITE" id="PS50048"/>
    </source>
</evidence>
<dbReference type="AlphaFoldDB" id="A0A135TWL2"/>
<comment type="caution">
    <text evidence="5">The sequence shown here is derived from an EMBL/GenBank/DDBJ whole genome shotgun (WGS) entry which is preliminary data.</text>
</comment>
<feature type="domain" description="Zn(2)-C6 fungal-type" evidence="4">
    <location>
        <begin position="66"/>
        <end position="98"/>
    </location>
</feature>
<dbReference type="GO" id="GO:0006351">
    <property type="term" value="P:DNA-templated transcription"/>
    <property type="evidence" value="ECO:0007669"/>
    <property type="project" value="InterPro"/>
</dbReference>
<dbReference type="InterPro" id="IPR052761">
    <property type="entry name" value="Fungal_Detox/Toxin_TFs"/>
</dbReference>
<sequence length="788" mass="87423">MKGTAHISPDDNDNVSHSIPFTTAKAACRVLDMSLQHNDSAVVATTTGSSPPSAAAVRTFKRAAVACKACNLRKVRCTVTLSGPPCANCSVDGITCEVLSRKRRRNSDQLPMNPSPGGGGENTLIIIPQRAQPRRRLLEPQTPGPSSGTPENEEAVESRDDRVTSAPPEDHRRTPQVNGGPRSSTSPRADETRSVGGGPSAPTTRPYDAVRALLPTKTHRPPDPSDATEDSSAYAETLEGGKNREDGCVPFYPGDQRGPAFLIDICEPNRSSKDNHFLVPMPSIKALSPEDVNYLRMKGAFALPPPHVREAMIRCYFHHVHPFAPILDASEFITEYEKGRKSLLLLWSMFIAAASFVDDSLLTEDFFPSRRALKRAMYQRAKALYDADYEKDKVTLIQSVFLMGHWYTSTDDRTGPWHWNGIAISLSHTIGLHRLHMPANQQASQGTKPFWRRLWWSLYSREVWLSLGLGRPMRIALDDFDTSMPVASDADVLAPEVKGQLGRRYLPEEMQFLFDTWLAFIGLSVALSNVLATNYRAKGVKPSRMEIEQSENQIRDYQYRVPEAASHSRVVASHSYQFKLYFETSIVVLYRPFILDTPREIPAADQGSWRTFACQKTRTAASNASAAMNSMMAEDLIRLCHTITVIALVPPMQIHLFESTSSKQMARQMGRHNLALCMVAMDEMRKSYISADASYKLFETAINKVDNAPPHEQHQPSPAAATLTPDTSAFASWPDGYGLGTAGIISDMWSPLPIAYADHASISGTHTDSWLDIQTMDRLWTLDDFSLP</sequence>
<feature type="compositionally biased region" description="Polar residues" evidence="3">
    <location>
        <begin position="175"/>
        <end position="187"/>
    </location>
</feature>
<feature type="region of interest" description="Disordered" evidence="3">
    <location>
        <begin position="104"/>
        <end position="123"/>
    </location>
</feature>
<evidence type="ECO:0000256" key="3">
    <source>
        <dbReference type="SAM" id="MobiDB-lite"/>
    </source>
</evidence>
<reference evidence="5 6" key="1">
    <citation type="submission" date="2014-02" db="EMBL/GenBank/DDBJ databases">
        <title>The genome sequence of Colletotrichum salicis CBS 607.94.</title>
        <authorList>
            <person name="Baroncelli R."/>
            <person name="Thon M.R."/>
        </authorList>
    </citation>
    <scope>NUCLEOTIDE SEQUENCE [LARGE SCALE GENOMIC DNA]</scope>
    <source>
        <strain evidence="5 6">CBS 607.94</strain>
    </source>
</reference>
<dbReference type="PANTHER" id="PTHR47425">
    <property type="entry name" value="FARB-RELATED"/>
    <property type="match status" value="1"/>
</dbReference>
<feature type="compositionally biased region" description="Basic and acidic residues" evidence="3">
    <location>
        <begin position="156"/>
        <end position="173"/>
    </location>
</feature>
<dbReference type="SMART" id="SM00066">
    <property type="entry name" value="GAL4"/>
    <property type="match status" value="1"/>
</dbReference>
<dbReference type="Gene3D" id="4.10.240.10">
    <property type="entry name" value="Zn(2)-C6 fungal-type DNA-binding domain"/>
    <property type="match status" value="1"/>
</dbReference>
<gene>
    <name evidence="5" type="ORF">CSAL01_09744</name>
</gene>
<dbReference type="Pfam" id="PF00172">
    <property type="entry name" value="Zn_clus"/>
    <property type="match status" value="1"/>
</dbReference>
<dbReference type="InterPro" id="IPR036864">
    <property type="entry name" value="Zn2-C6_fun-type_DNA-bd_sf"/>
</dbReference>
<dbReference type="SMART" id="SM00906">
    <property type="entry name" value="Fungal_trans"/>
    <property type="match status" value="1"/>
</dbReference>
<evidence type="ECO:0000313" key="5">
    <source>
        <dbReference type="EMBL" id="KXH52422.1"/>
    </source>
</evidence>
<feature type="region of interest" description="Disordered" evidence="3">
    <location>
        <begin position="131"/>
        <end position="246"/>
    </location>
</feature>
<name>A0A135TWL2_9PEZI</name>
<dbReference type="SUPFAM" id="SSF57701">
    <property type="entry name" value="Zn2/Cys6 DNA-binding domain"/>
    <property type="match status" value="1"/>
</dbReference>
<keyword evidence="2" id="KW-0539">Nucleus</keyword>
<evidence type="ECO:0000256" key="2">
    <source>
        <dbReference type="ARBA" id="ARBA00023242"/>
    </source>
</evidence>
<accession>A0A135TWL2</accession>
<dbReference type="OrthoDB" id="4161332at2759"/>
<dbReference type="CDD" id="cd12148">
    <property type="entry name" value="fungal_TF_MHR"/>
    <property type="match status" value="1"/>
</dbReference>
<dbReference type="Proteomes" id="UP000070121">
    <property type="component" value="Unassembled WGS sequence"/>
</dbReference>
<dbReference type="GO" id="GO:0000981">
    <property type="term" value="F:DNA-binding transcription factor activity, RNA polymerase II-specific"/>
    <property type="evidence" value="ECO:0007669"/>
    <property type="project" value="InterPro"/>
</dbReference>
<evidence type="ECO:0000256" key="1">
    <source>
        <dbReference type="ARBA" id="ARBA00022723"/>
    </source>
</evidence>
<protein>
    <submittedName>
        <fullName evidence="5">Cutinase transcription factor 1 beta</fullName>
    </submittedName>
</protein>
<dbReference type="GO" id="GO:0003677">
    <property type="term" value="F:DNA binding"/>
    <property type="evidence" value="ECO:0007669"/>
    <property type="project" value="InterPro"/>
</dbReference>
<dbReference type="EMBL" id="JFFI01001862">
    <property type="protein sequence ID" value="KXH52422.1"/>
    <property type="molecule type" value="Genomic_DNA"/>
</dbReference>
<dbReference type="Pfam" id="PF04082">
    <property type="entry name" value="Fungal_trans"/>
    <property type="match status" value="1"/>
</dbReference>
<evidence type="ECO:0000313" key="6">
    <source>
        <dbReference type="Proteomes" id="UP000070121"/>
    </source>
</evidence>
<organism evidence="5 6">
    <name type="scientific">Colletotrichum salicis</name>
    <dbReference type="NCBI Taxonomy" id="1209931"/>
    <lineage>
        <taxon>Eukaryota</taxon>
        <taxon>Fungi</taxon>
        <taxon>Dikarya</taxon>
        <taxon>Ascomycota</taxon>
        <taxon>Pezizomycotina</taxon>
        <taxon>Sordariomycetes</taxon>
        <taxon>Hypocreomycetidae</taxon>
        <taxon>Glomerellales</taxon>
        <taxon>Glomerellaceae</taxon>
        <taxon>Colletotrichum</taxon>
        <taxon>Colletotrichum acutatum species complex</taxon>
    </lineage>
</organism>
<dbReference type="InterPro" id="IPR001138">
    <property type="entry name" value="Zn2Cys6_DnaBD"/>
</dbReference>
<dbReference type="PANTHER" id="PTHR47425:SF3">
    <property type="entry name" value="ZN(II)2CYS6 TRANSCRIPTION FACTOR (EUROFUNG)"/>
    <property type="match status" value="1"/>
</dbReference>
<keyword evidence="1" id="KW-0479">Metal-binding</keyword>
<dbReference type="PROSITE" id="PS50048">
    <property type="entry name" value="ZN2_CY6_FUNGAL_2"/>
    <property type="match status" value="1"/>
</dbReference>
<keyword evidence="6" id="KW-1185">Reference proteome</keyword>
<proteinExistence type="predicted"/>
<dbReference type="InterPro" id="IPR007219">
    <property type="entry name" value="XnlR_reg_dom"/>
</dbReference>
<dbReference type="CDD" id="cd00067">
    <property type="entry name" value="GAL4"/>
    <property type="match status" value="1"/>
</dbReference>